<organism evidence="3 4">
    <name type="scientific">Schistosoma bovis</name>
    <name type="common">Blood fluke</name>
    <dbReference type="NCBI Taxonomy" id="6184"/>
    <lineage>
        <taxon>Eukaryota</taxon>
        <taxon>Metazoa</taxon>
        <taxon>Spiralia</taxon>
        <taxon>Lophotrochozoa</taxon>
        <taxon>Platyhelminthes</taxon>
        <taxon>Trematoda</taxon>
        <taxon>Digenea</taxon>
        <taxon>Strigeidida</taxon>
        <taxon>Schistosomatoidea</taxon>
        <taxon>Schistosomatidae</taxon>
        <taxon>Schistosoma</taxon>
    </lineage>
</organism>
<dbReference type="SUPFAM" id="SSF54001">
    <property type="entry name" value="Cysteine proteinases"/>
    <property type="match status" value="1"/>
</dbReference>
<dbReference type="InterPro" id="IPR013128">
    <property type="entry name" value="Peptidase_C1A"/>
</dbReference>
<dbReference type="GO" id="GO:0006508">
    <property type="term" value="P:proteolysis"/>
    <property type="evidence" value="ECO:0007669"/>
    <property type="project" value="InterPro"/>
</dbReference>
<evidence type="ECO:0000256" key="1">
    <source>
        <dbReference type="ARBA" id="ARBA00008455"/>
    </source>
</evidence>
<dbReference type="Pfam" id="PF00112">
    <property type="entry name" value="Peptidase_C1"/>
    <property type="match status" value="1"/>
</dbReference>
<sequence>MMIAVFEEIHSQEFFSYAYVCVVYRFMITLLDAHISIKKERFEPLSDDIISYINQHVVQHCQNCFSFNYDFNFFILQPNAEWKAEKSNRFHSLDDARILMGARREEPELRKKRRPTVDHNDWNVEIPSSFDSRKKWPRCKSIATIHDQSRCGSCWVVDLVGDGGFLGPAWDYWVEEGIVTGSSKENHTGCQPYPFPKCEHHAKGKYPACGKKIYKTPRCKKTCQKSYKIPYAQDKHRGKLSYNVADNELSIQKEIMKYGPVEATFTVYEDFLNYKSGIYKHITGEPVGGHAIRIIGWGVEKNTPYWLIANSWNEDWGENDISEYYVVMMNVASNPR</sequence>
<name>A0A430Q4Y5_SCHBO</name>
<dbReference type="CDD" id="cd02620">
    <property type="entry name" value="Peptidase_C1A_CathepsinB"/>
    <property type="match status" value="1"/>
</dbReference>
<evidence type="ECO:0000313" key="3">
    <source>
        <dbReference type="EMBL" id="RTG82762.1"/>
    </source>
</evidence>
<dbReference type="Gene3D" id="3.90.70.10">
    <property type="entry name" value="Cysteine proteinases"/>
    <property type="match status" value="2"/>
</dbReference>
<dbReference type="SMART" id="SM00645">
    <property type="entry name" value="Pept_C1"/>
    <property type="match status" value="1"/>
</dbReference>
<dbReference type="Proteomes" id="UP000290809">
    <property type="component" value="Unassembled WGS sequence"/>
</dbReference>
<dbReference type="PROSITE" id="PS00639">
    <property type="entry name" value="THIOL_PROTEASE_HIS"/>
    <property type="match status" value="1"/>
</dbReference>
<evidence type="ECO:0000313" key="4">
    <source>
        <dbReference type="Proteomes" id="UP000290809"/>
    </source>
</evidence>
<dbReference type="EMBL" id="QMKO01002707">
    <property type="protein sequence ID" value="RTG82762.1"/>
    <property type="molecule type" value="Genomic_DNA"/>
</dbReference>
<comment type="similarity">
    <text evidence="1">Belongs to the peptidase C1 family.</text>
</comment>
<dbReference type="PRINTS" id="PR00705">
    <property type="entry name" value="PAPAIN"/>
</dbReference>
<evidence type="ECO:0000259" key="2">
    <source>
        <dbReference type="SMART" id="SM00645"/>
    </source>
</evidence>
<feature type="domain" description="Peptidase C1A papain C-terminal" evidence="2">
    <location>
        <begin position="126"/>
        <end position="329"/>
    </location>
</feature>
<dbReference type="PANTHER" id="PTHR12411">
    <property type="entry name" value="CYSTEINE PROTEASE FAMILY C1-RELATED"/>
    <property type="match status" value="1"/>
</dbReference>
<keyword evidence="4" id="KW-1185">Reference proteome</keyword>
<accession>A0A430Q4Y5</accession>
<gene>
    <name evidence="3" type="ORF">DC041_0011763</name>
</gene>
<dbReference type="InterPro" id="IPR025660">
    <property type="entry name" value="Pept_his_AS"/>
</dbReference>
<dbReference type="AlphaFoldDB" id="A0A430Q4Y5"/>
<proteinExistence type="inferred from homology"/>
<reference evidence="3 4" key="1">
    <citation type="journal article" date="2019" name="PLoS Pathog.">
        <title>Genome sequence of the bovine parasite Schistosoma bovis Tanzania.</title>
        <authorList>
            <person name="Oey H."/>
            <person name="Zakrzewski M."/>
            <person name="Gobert G."/>
            <person name="Gravermann K."/>
            <person name="Stoye J."/>
            <person name="Jones M."/>
            <person name="Mcmanus D."/>
            <person name="Krause L."/>
        </authorList>
    </citation>
    <scope>NUCLEOTIDE SEQUENCE [LARGE SCALE GENOMIC DNA]</scope>
    <source>
        <strain evidence="3 4">TAN1997</strain>
    </source>
</reference>
<dbReference type="STRING" id="6184.A0A430Q4Y5"/>
<dbReference type="InterPro" id="IPR000668">
    <property type="entry name" value="Peptidase_C1A_C"/>
</dbReference>
<dbReference type="InterPro" id="IPR038765">
    <property type="entry name" value="Papain-like_cys_pep_sf"/>
</dbReference>
<protein>
    <submittedName>
        <fullName evidence="3">Cathepsin B</fullName>
    </submittedName>
</protein>
<comment type="caution">
    <text evidence="3">The sequence shown here is derived from an EMBL/GenBank/DDBJ whole genome shotgun (WGS) entry which is preliminary data.</text>
</comment>
<dbReference type="GO" id="GO:0008234">
    <property type="term" value="F:cysteine-type peptidase activity"/>
    <property type="evidence" value="ECO:0007669"/>
    <property type="project" value="InterPro"/>
</dbReference>